<keyword evidence="10" id="KW-0539">Nucleus</keyword>
<organism evidence="14 15">
    <name type="scientific">Poecilia formosa</name>
    <name type="common">Amazon molly</name>
    <name type="synonym">Limia formosa</name>
    <dbReference type="NCBI Taxonomy" id="48698"/>
    <lineage>
        <taxon>Eukaryota</taxon>
        <taxon>Metazoa</taxon>
        <taxon>Chordata</taxon>
        <taxon>Craniata</taxon>
        <taxon>Vertebrata</taxon>
        <taxon>Euteleostomi</taxon>
        <taxon>Actinopterygii</taxon>
        <taxon>Neopterygii</taxon>
        <taxon>Teleostei</taxon>
        <taxon>Neoteleostei</taxon>
        <taxon>Acanthomorphata</taxon>
        <taxon>Ovalentaria</taxon>
        <taxon>Atherinomorphae</taxon>
        <taxon>Cyprinodontiformes</taxon>
        <taxon>Poeciliidae</taxon>
        <taxon>Poeciliinae</taxon>
        <taxon>Poecilia</taxon>
    </lineage>
</organism>
<proteinExistence type="inferred from homology"/>
<dbReference type="InterPro" id="IPR036236">
    <property type="entry name" value="Znf_C2H2_sf"/>
</dbReference>
<reference evidence="14" key="3">
    <citation type="submission" date="2025-09" db="UniProtKB">
        <authorList>
            <consortium name="Ensembl"/>
        </authorList>
    </citation>
    <scope>IDENTIFICATION</scope>
</reference>
<dbReference type="PANTHER" id="PTHR46105:SF5">
    <property type="entry name" value="ZINC FINGER AND BTB DOMAIN-CONTAINING PROTEIN 44 ISOFORM X1"/>
    <property type="match status" value="1"/>
</dbReference>
<protein>
    <submittedName>
        <fullName evidence="14">Zinc finger protein OZF-like</fullName>
    </submittedName>
</protein>
<dbReference type="EMBL" id="AYCK01023941">
    <property type="status" value="NOT_ANNOTATED_CDS"/>
    <property type="molecule type" value="Genomic_DNA"/>
</dbReference>
<dbReference type="GO" id="GO:0042802">
    <property type="term" value="F:identical protein binding"/>
    <property type="evidence" value="ECO:0007669"/>
    <property type="project" value="UniProtKB-ARBA"/>
</dbReference>
<dbReference type="Gene3D" id="3.30.160.60">
    <property type="entry name" value="Classic Zinc Finger"/>
    <property type="match status" value="5"/>
</dbReference>
<keyword evidence="9" id="KW-0804">Transcription</keyword>
<dbReference type="GO" id="GO:0008270">
    <property type="term" value="F:zinc ion binding"/>
    <property type="evidence" value="ECO:0007669"/>
    <property type="project" value="UniProtKB-KW"/>
</dbReference>
<feature type="domain" description="C2H2-type" evidence="13">
    <location>
        <begin position="195"/>
        <end position="222"/>
    </location>
</feature>
<feature type="region of interest" description="Disordered" evidence="12">
    <location>
        <begin position="139"/>
        <end position="193"/>
    </location>
</feature>
<dbReference type="GO" id="GO:0045892">
    <property type="term" value="P:negative regulation of DNA-templated transcription"/>
    <property type="evidence" value="ECO:0007669"/>
    <property type="project" value="UniProtKB-ARBA"/>
</dbReference>
<dbReference type="FunFam" id="3.30.160.60:FF:002239">
    <property type="entry name" value="Zinc finger protein 226"/>
    <property type="match status" value="1"/>
</dbReference>
<dbReference type="AlphaFoldDB" id="A0A096M4Z3"/>
<evidence type="ECO:0000256" key="8">
    <source>
        <dbReference type="ARBA" id="ARBA00023125"/>
    </source>
</evidence>
<evidence type="ECO:0000313" key="14">
    <source>
        <dbReference type="Ensembl" id="ENSPFOP00000026484.1"/>
    </source>
</evidence>
<reference evidence="15" key="1">
    <citation type="submission" date="2013-10" db="EMBL/GenBank/DDBJ databases">
        <authorList>
            <person name="Schartl M."/>
            <person name="Warren W."/>
        </authorList>
    </citation>
    <scope>NUCLEOTIDE SEQUENCE [LARGE SCALE GENOMIC DNA]</scope>
    <source>
        <strain evidence="15">female</strain>
    </source>
</reference>
<dbReference type="Ensembl" id="ENSPFOT00000024157.1">
    <property type="protein sequence ID" value="ENSPFOP00000026484.1"/>
    <property type="gene ID" value="ENSPFOG00000007728.2"/>
</dbReference>
<comment type="similarity">
    <text evidence="2">Belongs to the krueppel C2H2-type zinc-finger protein family.</text>
</comment>
<evidence type="ECO:0000256" key="5">
    <source>
        <dbReference type="ARBA" id="ARBA00022771"/>
    </source>
</evidence>
<feature type="domain" description="C2H2-type" evidence="13">
    <location>
        <begin position="251"/>
        <end position="278"/>
    </location>
</feature>
<evidence type="ECO:0000313" key="15">
    <source>
        <dbReference type="Proteomes" id="UP000028760"/>
    </source>
</evidence>
<dbReference type="Proteomes" id="UP000028760">
    <property type="component" value="Unassembled WGS sequence"/>
</dbReference>
<dbReference type="SUPFAM" id="SSF57667">
    <property type="entry name" value="beta-beta-alpha zinc fingers"/>
    <property type="match status" value="3"/>
</dbReference>
<feature type="region of interest" description="Disordered" evidence="12">
    <location>
        <begin position="77"/>
        <end position="123"/>
    </location>
</feature>
<dbReference type="InterPro" id="IPR050457">
    <property type="entry name" value="ZnFinger_BTB_dom_contain"/>
</dbReference>
<evidence type="ECO:0000256" key="7">
    <source>
        <dbReference type="ARBA" id="ARBA00023015"/>
    </source>
</evidence>
<dbReference type="FunFam" id="3.30.160.60:FF:000508">
    <property type="entry name" value="Myeloid zinc finger 1"/>
    <property type="match status" value="1"/>
</dbReference>
<dbReference type="GO" id="GO:0000978">
    <property type="term" value="F:RNA polymerase II cis-regulatory region sequence-specific DNA binding"/>
    <property type="evidence" value="ECO:0007669"/>
    <property type="project" value="TreeGrafter"/>
</dbReference>
<feature type="domain" description="C2H2-type" evidence="13">
    <location>
        <begin position="223"/>
        <end position="250"/>
    </location>
</feature>
<evidence type="ECO:0000256" key="4">
    <source>
        <dbReference type="ARBA" id="ARBA00022737"/>
    </source>
</evidence>
<dbReference type="FunFam" id="3.30.160.60:FF:001290">
    <property type="entry name" value="Zinc finger 45-like"/>
    <property type="match status" value="1"/>
</dbReference>
<evidence type="ECO:0000256" key="11">
    <source>
        <dbReference type="PROSITE-ProRule" id="PRU00042"/>
    </source>
</evidence>
<sequence length="329" mass="38161">MSGMSSAQHLREFISERLTAAAEEIFSVFQRTIAQYEEELDRQRRLLDGGWRLEVRLERTELSQYLLQKQEQIPAELQTRNQEMDPNVAQKEPEDTEIREEREAPETFQIKEEQKQVKEEHEELCVNQEEAKTLMVGSSHEGLNNEPDQDQLQSGSESEIQGQDENWTRESGSSGSTELKQKMNQSKADGKKSSLKCDVCGKLFSRVSHLRSHSRVHTGEKPYSCETCSQNFCFRCNFMVHCRTHTGEKPYFCQTCGKMFSVQTSLKKHMMIHTGEKPFSCEICGNTFREKKHMLCHMRTHTGEKPFACTTCGIRYRHKSTLTRHIKNH</sequence>
<evidence type="ECO:0000256" key="2">
    <source>
        <dbReference type="ARBA" id="ARBA00006991"/>
    </source>
</evidence>
<dbReference type="FunFam" id="3.30.160.60:FF:002343">
    <property type="entry name" value="Zinc finger protein 33A"/>
    <property type="match status" value="1"/>
</dbReference>
<evidence type="ECO:0000256" key="10">
    <source>
        <dbReference type="ARBA" id="ARBA00023242"/>
    </source>
</evidence>
<dbReference type="EMBL" id="AYCK01023943">
    <property type="status" value="NOT_ANNOTATED_CDS"/>
    <property type="molecule type" value="Genomic_DNA"/>
</dbReference>
<evidence type="ECO:0000259" key="13">
    <source>
        <dbReference type="PROSITE" id="PS50157"/>
    </source>
</evidence>
<dbReference type="SMART" id="SM00355">
    <property type="entry name" value="ZnF_C2H2"/>
    <property type="match status" value="5"/>
</dbReference>
<evidence type="ECO:0000256" key="9">
    <source>
        <dbReference type="ARBA" id="ARBA00023163"/>
    </source>
</evidence>
<accession>A0A096M4Z3</accession>
<dbReference type="GO" id="GO:0005634">
    <property type="term" value="C:nucleus"/>
    <property type="evidence" value="ECO:0007669"/>
    <property type="project" value="UniProtKB-SubCell"/>
</dbReference>
<evidence type="ECO:0000256" key="12">
    <source>
        <dbReference type="SAM" id="MobiDB-lite"/>
    </source>
</evidence>
<keyword evidence="4" id="KW-0677">Repeat</keyword>
<dbReference type="PROSITE" id="PS50157">
    <property type="entry name" value="ZINC_FINGER_C2H2_2"/>
    <property type="match status" value="5"/>
</dbReference>
<keyword evidence="3" id="KW-0479">Metal-binding</keyword>
<dbReference type="InterPro" id="IPR013087">
    <property type="entry name" value="Znf_C2H2_type"/>
</dbReference>
<evidence type="ECO:0000256" key="6">
    <source>
        <dbReference type="ARBA" id="ARBA00022833"/>
    </source>
</evidence>
<dbReference type="EMBL" id="AYCK01023942">
    <property type="status" value="NOT_ANNOTATED_CDS"/>
    <property type="molecule type" value="Genomic_DNA"/>
</dbReference>
<evidence type="ECO:0000256" key="1">
    <source>
        <dbReference type="ARBA" id="ARBA00004123"/>
    </source>
</evidence>
<keyword evidence="8" id="KW-0238">DNA-binding</keyword>
<dbReference type="EMBL" id="AYCK01023940">
    <property type="status" value="NOT_ANNOTATED_CDS"/>
    <property type="molecule type" value="Genomic_DNA"/>
</dbReference>
<dbReference type="GO" id="GO:0000981">
    <property type="term" value="F:DNA-binding transcription factor activity, RNA polymerase II-specific"/>
    <property type="evidence" value="ECO:0007669"/>
    <property type="project" value="TreeGrafter"/>
</dbReference>
<dbReference type="PANTHER" id="PTHR46105">
    <property type="entry name" value="AGAP004733-PA"/>
    <property type="match status" value="1"/>
</dbReference>
<dbReference type="Pfam" id="PF00096">
    <property type="entry name" value="zf-C2H2"/>
    <property type="match status" value="3"/>
</dbReference>
<evidence type="ECO:0000256" key="3">
    <source>
        <dbReference type="ARBA" id="ARBA00022723"/>
    </source>
</evidence>
<keyword evidence="5 11" id="KW-0863">Zinc-finger</keyword>
<feature type="domain" description="C2H2-type" evidence="13">
    <location>
        <begin position="279"/>
        <end position="306"/>
    </location>
</feature>
<comment type="subcellular location">
    <subcellularLocation>
        <location evidence="1">Nucleus</location>
    </subcellularLocation>
</comment>
<reference evidence="14" key="2">
    <citation type="submission" date="2025-08" db="UniProtKB">
        <authorList>
            <consortium name="Ensembl"/>
        </authorList>
    </citation>
    <scope>IDENTIFICATION</scope>
</reference>
<keyword evidence="6" id="KW-0862">Zinc</keyword>
<feature type="compositionally biased region" description="Polar residues" evidence="12">
    <location>
        <begin position="150"/>
        <end position="187"/>
    </location>
</feature>
<keyword evidence="15" id="KW-1185">Reference proteome</keyword>
<dbReference type="GeneTree" id="ENSGT00950000182774"/>
<name>A0A096M4Z3_POEFO</name>
<feature type="compositionally biased region" description="Basic and acidic residues" evidence="12">
    <location>
        <begin position="99"/>
        <end position="123"/>
    </location>
</feature>
<dbReference type="PROSITE" id="PS00028">
    <property type="entry name" value="ZINC_FINGER_C2H2_1"/>
    <property type="match status" value="5"/>
</dbReference>
<keyword evidence="7" id="KW-0805">Transcription regulation</keyword>
<feature type="domain" description="C2H2-type" evidence="13">
    <location>
        <begin position="307"/>
        <end position="329"/>
    </location>
</feature>